<dbReference type="SMART" id="SM00066">
    <property type="entry name" value="GAL4"/>
    <property type="match status" value="1"/>
</dbReference>
<dbReference type="GO" id="GO:0003677">
    <property type="term" value="F:DNA binding"/>
    <property type="evidence" value="ECO:0007669"/>
    <property type="project" value="InterPro"/>
</dbReference>
<evidence type="ECO:0000313" key="6">
    <source>
        <dbReference type="EMBL" id="KAJ7648523.1"/>
    </source>
</evidence>
<dbReference type="InterPro" id="IPR001138">
    <property type="entry name" value="Zn2Cys6_DnaBD"/>
</dbReference>
<dbReference type="PANTHER" id="PTHR31001">
    <property type="entry name" value="UNCHARACTERIZED TRANSCRIPTIONAL REGULATORY PROTEIN"/>
    <property type="match status" value="1"/>
</dbReference>
<dbReference type="AlphaFoldDB" id="A0AAD7G014"/>
<keyword evidence="3" id="KW-0539">Nucleus</keyword>
<accession>A0AAD7G014</accession>
<dbReference type="Pfam" id="PF04082">
    <property type="entry name" value="Fungal_trans"/>
    <property type="match status" value="1"/>
</dbReference>
<keyword evidence="7" id="KW-1185">Reference proteome</keyword>
<proteinExistence type="predicted"/>
<dbReference type="EMBL" id="JARKIE010000377">
    <property type="protein sequence ID" value="KAJ7648523.1"/>
    <property type="molecule type" value="Genomic_DNA"/>
</dbReference>
<keyword evidence="2" id="KW-0479">Metal-binding</keyword>
<feature type="region of interest" description="Disordered" evidence="4">
    <location>
        <begin position="646"/>
        <end position="672"/>
    </location>
</feature>
<dbReference type="PROSITE" id="PS00463">
    <property type="entry name" value="ZN2_CY6_FUNGAL_1"/>
    <property type="match status" value="1"/>
</dbReference>
<dbReference type="Gene3D" id="4.10.240.10">
    <property type="entry name" value="Zn(2)-C6 fungal-type DNA-binding domain"/>
    <property type="match status" value="1"/>
</dbReference>
<evidence type="ECO:0000259" key="5">
    <source>
        <dbReference type="PROSITE" id="PS50048"/>
    </source>
</evidence>
<reference evidence="6" key="1">
    <citation type="submission" date="2023-03" db="EMBL/GenBank/DDBJ databases">
        <title>Massive genome expansion in bonnet fungi (Mycena s.s.) driven by repeated elements and novel gene families across ecological guilds.</title>
        <authorList>
            <consortium name="Lawrence Berkeley National Laboratory"/>
            <person name="Harder C.B."/>
            <person name="Miyauchi S."/>
            <person name="Viragh M."/>
            <person name="Kuo A."/>
            <person name="Thoen E."/>
            <person name="Andreopoulos B."/>
            <person name="Lu D."/>
            <person name="Skrede I."/>
            <person name="Drula E."/>
            <person name="Henrissat B."/>
            <person name="Morin E."/>
            <person name="Kohler A."/>
            <person name="Barry K."/>
            <person name="LaButti K."/>
            <person name="Morin E."/>
            <person name="Salamov A."/>
            <person name="Lipzen A."/>
            <person name="Mereny Z."/>
            <person name="Hegedus B."/>
            <person name="Baldrian P."/>
            <person name="Stursova M."/>
            <person name="Weitz H."/>
            <person name="Taylor A."/>
            <person name="Grigoriev I.V."/>
            <person name="Nagy L.G."/>
            <person name="Martin F."/>
            <person name="Kauserud H."/>
        </authorList>
    </citation>
    <scope>NUCLEOTIDE SEQUENCE</scope>
    <source>
        <strain evidence="6">CBHHK067</strain>
    </source>
</reference>
<evidence type="ECO:0000256" key="3">
    <source>
        <dbReference type="ARBA" id="ARBA00023242"/>
    </source>
</evidence>
<organism evidence="6 7">
    <name type="scientific">Mycena rosella</name>
    <name type="common">Pink bonnet</name>
    <name type="synonym">Agaricus rosellus</name>
    <dbReference type="NCBI Taxonomy" id="1033263"/>
    <lineage>
        <taxon>Eukaryota</taxon>
        <taxon>Fungi</taxon>
        <taxon>Dikarya</taxon>
        <taxon>Basidiomycota</taxon>
        <taxon>Agaricomycotina</taxon>
        <taxon>Agaricomycetes</taxon>
        <taxon>Agaricomycetidae</taxon>
        <taxon>Agaricales</taxon>
        <taxon>Marasmiineae</taxon>
        <taxon>Mycenaceae</taxon>
        <taxon>Mycena</taxon>
    </lineage>
</organism>
<evidence type="ECO:0000313" key="7">
    <source>
        <dbReference type="Proteomes" id="UP001221757"/>
    </source>
</evidence>
<dbReference type="InterPro" id="IPR050613">
    <property type="entry name" value="Sec_Metabolite_Reg"/>
</dbReference>
<dbReference type="InterPro" id="IPR036864">
    <property type="entry name" value="Zn2-C6_fun-type_DNA-bd_sf"/>
</dbReference>
<dbReference type="PANTHER" id="PTHR31001:SF56">
    <property type="entry name" value="ZN(2)-C6 FUNGAL-TYPE DOMAIN-CONTAINING PROTEIN"/>
    <property type="match status" value="1"/>
</dbReference>
<comment type="subcellular location">
    <subcellularLocation>
        <location evidence="1">Nucleus</location>
    </subcellularLocation>
</comment>
<dbReference type="PROSITE" id="PS50048">
    <property type="entry name" value="ZN2_CY6_FUNGAL_2"/>
    <property type="match status" value="1"/>
</dbReference>
<dbReference type="Proteomes" id="UP001221757">
    <property type="component" value="Unassembled WGS sequence"/>
</dbReference>
<evidence type="ECO:0000256" key="4">
    <source>
        <dbReference type="SAM" id="MobiDB-lite"/>
    </source>
</evidence>
<evidence type="ECO:0000256" key="1">
    <source>
        <dbReference type="ARBA" id="ARBA00004123"/>
    </source>
</evidence>
<evidence type="ECO:0000256" key="2">
    <source>
        <dbReference type="ARBA" id="ARBA00022723"/>
    </source>
</evidence>
<name>A0AAD7G014_MYCRO</name>
<dbReference type="GO" id="GO:0005634">
    <property type="term" value="C:nucleus"/>
    <property type="evidence" value="ECO:0007669"/>
    <property type="project" value="UniProtKB-SubCell"/>
</dbReference>
<gene>
    <name evidence="6" type="ORF">B0H17DRAFT_1103012</name>
</gene>
<sequence>MSPENLSLNPAFSTLTQQEKVNIKRTSGKAPCAECKRLKLKCDKSIPCASCVRRGCGETCPTGTYLPTGRGKRAVPTEASRLKNTVSEMEARIKELETAITTACGYHLDYCPHLGISATNVPDQLAERLGALSINNTGNIQYFGPSAGTEALLSIDPGDPVIHHSTSTLTAVTEAFTFGIAMTWNDEQALTQLFVRLPSKPRAWQLCEVYFENGCWSGTPIMREELVELISQIYGTLGSDFSTTLSYSAHQMAVLYGVFALGALVDLTLPPYNAEADYYFDLCRAAMCVRSIFDHPSVATVQALVLLSLFHSHGGARFSMDGAWSMISMASNVCQNMGLHTGRLQLSSTSKQIQRQRALFWETYSIETLMSLAVGRPPHTSLANISCPFPSDDEKQIDDAGSIRGGYYLRRWQFVKEIAVPVMEVYLMNDPPVYAVVVDLDQRIRKFMQSTKCTDLHSEDDLASPAHYIQRRMIQQSCAIMLMYIHNNSFVLAMRENPEDPYYTSRATSWLSADRCASEIIRGDIENFTRHPELFSRWWPVWKSLFNAAIIVGAIAIKSPQLAFAPQAILELFAAVDLFERGAVASSRARSALTVLRKLRISAVAAYSEHAGQRLPDAESDATLDVFAGHTRIISQTILAHDRCRDHVPPIYPTPPGTDDGDSPPPDEHIDPSLVQYFSSSDSSDLPKFDGANAGAVLDSAEDTIMPPYFLNEPQWTEFLQDL</sequence>
<dbReference type="CDD" id="cd12148">
    <property type="entry name" value="fungal_TF_MHR"/>
    <property type="match status" value="1"/>
</dbReference>
<dbReference type="SMART" id="SM00906">
    <property type="entry name" value="Fungal_trans"/>
    <property type="match status" value="1"/>
</dbReference>
<dbReference type="CDD" id="cd00067">
    <property type="entry name" value="GAL4"/>
    <property type="match status" value="1"/>
</dbReference>
<dbReference type="InterPro" id="IPR007219">
    <property type="entry name" value="XnlR_reg_dom"/>
</dbReference>
<dbReference type="GO" id="GO:0008270">
    <property type="term" value="F:zinc ion binding"/>
    <property type="evidence" value="ECO:0007669"/>
    <property type="project" value="InterPro"/>
</dbReference>
<protein>
    <submittedName>
        <fullName evidence="6">Fungal-specific transcription factor domain-containing protein</fullName>
    </submittedName>
</protein>
<dbReference type="GO" id="GO:0000981">
    <property type="term" value="F:DNA-binding transcription factor activity, RNA polymerase II-specific"/>
    <property type="evidence" value="ECO:0007669"/>
    <property type="project" value="InterPro"/>
</dbReference>
<feature type="domain" description="Zn(2)-C6 fungal-type" evidence="5">
    <location>
        <begin position="31"/>
        <end position="60"/>
    </location>
</feature>
<comment type="caution">
    <text evidence="6">The sequence shown here is derived from an EMBL/GenBank/DDBJ whole genome shotgun (WGS) entry which is preliminary data.</text>
</comment>
<dbReference type="GO" id="GO:0006351">
    <property type="term" value="P:DNA-templated transcription"/>
    <property type="evidence" value="ECO:0007669"/>
    <property type="project" value="InterPro"/>
</dbReference>